<evidence type="ECO:0000256" key="10">
    <source>
        <dbReference type="RuleBase" id="RU362067"/>
    </source>
</evidence>
<comment type="catalytic activity">
    <reaction evidence="6">
        <text>a secondary aliphatic amine + O2 + H2O = a primary amine + an aldehyde + H2O2</text>
        <dbReference type="Rhea" id="RHEA:26414"/>
        <dbReference type="ChEBI" id="CHEBI:15377"/>
        <dbReference type="ChEBI" id="CHEBI:15379"/>
        <dbReference type="ChEBI" id="CHEBI:16240"/>
        <dbReference type="ChEBI" id="CHEBI:17478"/>
        <dbReference type="ChEBI" id="CHEBI:58855"/>
        <dbReference type="ChEBI" id="CHEBI:65296"/>
        <dbReference type="EC" id="1.4.3.4"/>
    </reaction>
</comment>
<keyword evidence="13" id="KW-1185">Reference proteome</keyword>
<evidence type="ECO:0000256" key="2">
    <source>
        <dbReference type="ARBA" id="ARBA00004362"/>
    </source>
</evidence>
<feature type="binding site" evidence="9">
    <location>
        <position position="195"/>
    </location>
    <ligand>
        <name>FAD</name>
        <dbReference type="ChEBI" id="CHEBI:57692"/>
    </ligand>
</feature>
<evidence type="ECO:0000256" key="1">
    <source>
        <dbReference type="ARBA" id="ARBA00001974"/>
    </source>
</evidence>
<dbReference type="InterPro" id="IPR001613">
    <property type="entry name" value="Flavin_amine_oxidase"/>
</dbReference>
<dbReference type="PANTHER" id="PTHR43563:SF1">
    <property type="entry name" value="AMINE OXIDASE [FLAVIN-CONTAINING] B"/>
    <property type="match status" value="1"/>
</dbReference>
<sequence>MSSHVYDVVVIGAGVSGLSGAKILVENGIDVLVLEARNRVGGRTWTVQNGFNGKRSLFNFDQMPGLGWLTMLDLNHILRLMDQMGEEIPVDRPWDAPKAEQWDMMTFREFVEANTTTKETLEFMRIFIGTCVTNEHYQSSLLWFLWYVKQCGGTRPIFSTTNGGQEFKLDGGMNQVTIRLAESVGNERIHLENAVYYIEQQESYTIVKTLYDQEYRAKYVIMATPPAVQQKIHYHPPLPSMRNQLIQRAPMGSVIKCIVYYERPFWRTKNMCGSMLFIGEDYKFPITYTLDDSKPDGSKAAIIGFIVADKARKMVSMSKGQRLQIICQSYAEAFQSDEALNPIHYEEHNWSEEQYSGGCYTMTLGPGFLTRYGPYLREPVGRIYFAGTECATEWSGYINGGIQAGERAARQVMVEMGRLDSSQVDQLEPTSLDYPPPTNVSPTLFERYAPSAKGFIRGLTITTTITTILTVALFLKRHDCRYLEHIAQLRPALK</sequence>
<dbReference type="EMBL" id="JAPWDV010000001">
    <property type="protein sequence ID" value="KAJ6224270.1"/>
    <property type="molecule type" value="Genomic_DNA"/>
</dbReference>
<dbReference type="Pfam" id="PF01946">
    <property type="entry name" value="Thi4"/>
    <property type="match status" value="1"/>
</dbReference>
<keyword evidence="10" id="KW-0472">Membrane</keyword>
<dbReference type="Gene3D" id="3.50.50.60">
    <property type="entry name" value="FAD/NAD(P)-binding domain"/>
    <property type="match status" value="2"/>
</dbReference>
<dbReference type="SUPFAM" id="SSF51905">
    <property type="entry name" value="FAD/NAD(P)-binding domain"/>
    <property type="match status" value="1"/>
</dbReference>
<evidence type="ECO:0000313" key="12">
    <source>
        <dbReference type="EMBL" id="KAJ6224270.1"/>
    </source>
</evidence>
<organism evidence="12 13">
    <name type="scientific">Blomia tropicalis</name>
    <name type="common">Mite</name>
    <dbReference type="NCBI Taxonomy" id="40697"/>
    <lineage>
        <taxon>Eukaryota</taxon>
        <taxon>Metazoa</taxon>
        <taxon>Ecdysozoa</taxon>
        <taxon>Arthropoda</taxon>
        <taxon>Chelicerata</taxon>
        <taxon>Arachnida</taxon>
        <taxon>Acari</taxon>
        <taxon>Acariformes</taxon>
        <taxon>Sarcoptiformes</taxon>
        <taxon>Astigmata</taxon>
        <taxon>Glycyphagoidea</taxon>
        <taxon>Echimyopodidae</taxon>
        <taxon>Blomia</taxon>
    </lineage>
</organism>
<dbReference type="Pfam" id="PF01593">
    <property type="entry name" value="Amino_oxidase"/>
    <property type="match status" value="1"/>
</dbReference>
<comment type="subcellular location">
    <subcellularLocation>
        <location evidence="2">Mitochondrion outer membrane</location>
        <topology evidence="2">Single-pass type IV membrane protein</topology>
        <orientation evidence="2">Cytoplasmic side</orientation>
    </subcellularLocation>
</comment>
<dbReference type="InterPro" id="IPR002937">
    <property type="entry name" value="Amino_oxidase"/>
</dbReference>
<keyword evidence="4 10" id="KW-0560">Oxidoreductase</keyword>
<dbReference type="AlphaFoldDB" id="A0A9Q0MIG8"/>
<dbReference type="EC" id="1.4.3.-" evidence="10"/>
<feature type="domain" description="Amine oxidase" evidence="11">
    <location>
        <begin position="52"/>
        <end position="413"/>
    </location>
</feature>
<dbReference type="InterPro" id="IPR036188">
    <property type="entry name" value="FAD/NAD-bd_sf"/>
</dbReference>
<dbReference type="Proteomes" id="UP001142055">
    <property type="component" value="Chromosome 1"/>
</dbReference>
<comment type="similarity">
    <text evidence="3 10">Belongs to the flavin monoamine oxidase family.</text>
</comment>
<protein>
    <recommendedName>
        <fullName evidence="10">Amine oxidase</fullName>
        <ecNumber evidence="10">1.4.3.-</ecNumber>
    </recommendedName>
</protein>
<evidence type="ECO:0000256" key="4">
    <source>
        <dbReference type="ARBA" id="ARBA00023002"/>
    </source>
</evidence>
<evidence type="ECO:0000256" key="3">
    <source>
        <dbReference type="ARBA" id="ARBA00005995"/>
    </source>
</evidence>
<dbReference type="SUPFAM" id="SSF54373">
    <property type="entry name" value="FAD-linked reductases, C-terminal domain"/>
    <property type="match status" value="1"/>
</dbReference>
<feature type="binding site" evidence="9">
    <location>
        <position position="16"/>
    </location>
    <ligand>
        <name>FAD</name>
        <dbReference type="ChEBI" id="CHEBI:57692"/>
    </ligand>
</feature>
<gene>
    <name evidence="12" type="ORF">RDWZM_002815</name>
</gene>
<dbReference type="PANTHER" id="PTHR43563">
    <property type="entry name" value="AMINE OXIDASE"/>
    <property type="match status" value="1"/>
</dbReference>
<reference evidence="12" key="1">
    <citation type="submission" date="2022-12" db="EMBL/GenBank/DDBJ databases">
        <title>Genome assemblies of Blomia tropicalis.</title>
        <authorList>
            <person name="Cui Y."/>
        </authorList>
    </citation>
    <scope>NUCLEOTIDE SEQUENCE</scope>
    <source>
        <tissue evidence="12">Adult mites</tissue>
    </source>
</reference>
<feature type="binding site" evidence="9">
    <location>
        <position position="389"/>
    </location>
    <ligand>
        <name>FAD</name>
        <dbReference type="ChEBI" id="CHEBI:57692"/>
    </ligand>
</feature>
<evidence type="ECO:0000256" key="9">
    <source>
        <dbReference type="PIRSR" id="PIRSR601613-1"/>
    </source>
</evidence>
<keyword evidence="10" id="KW-0274">FAD</keyword>
<dbReference type="InterPro" id="IPR050703">
    <property type="entry name" value="Flavin_MAO"/>
</dbReference>
<comment type="caution">
    <text evidence="12">The sequence shown here is derived from an EMBL/GenBank/DDBJ whole genome shotgun (WGS) entry which is preliminary data.</text>
</comment>
<accession>A0A9Q0MIG8</accession>
<evidence type="ECO:0000259" key="11">
    <source>
        <dbReference type="Pfam" id="PF01593"/>
    </source>
</evidence>
<proteinExistence type="inferred from homology"/>
<feature type="transmembrane region" description="Helical" evidence="10">
    <location>
        <begin position="455"/>
        <end position="475"/>
    </location>
</feature>
<evidence type="ECO:0000256" key="8">
    <source>
        <dbReference type="ARBA" id="ARBA00049430"/>
    </source>
</evidence>
<dbReference type="GO" id="GO:0008131">
    <property type="term" value="F:primary methylamine oxidase activity"/>
    <property type="evidence" value="ECO:0007669"/>
    <property type="project" value="UniProtKB-ARBA"/>
</dbReference>
<dbReference type="PRINTS" id="PR00757">
    <property type="entry name" value="AMINEOXDASEF"/>
</dbReference>
<comment type="function">
    <text evidence="5">Catalyzes the oxidative deamination of primary and some secondary amines such as neurotransmitters, and exogenous amines including the tertiary amine, neurotoxin 1-methyl-4-phenyl-1,2,3,6-tetrahydropyridine (MPTP), with concomitant reduction of oxygen to hydrogen peroxide and participates in the metabolism of neuroactive and vasoactive amines in the central nervous system and peripheral tissues. Preferentially degrades benzylamine and phenylethylamine.</text>
</comment>
<evidence type="ECO:0000256" key="6">
    <source>
        <dbReference type="ARBA" id="ARBA00048448"/>
    </source>
</evidence>
<comment type="cofactor">
    <cofactor evidence="1 10">
        <name>FAD</name>
        <dbReference type="ChEBI" id="CHEBI:57692"/>
    </cofactor>
</comment>
<feature type="binding site" evidence="9">
    <location>
        <begin position="35"/>
        <end position="36"/>
    </location>
    <ligand>
        <name>FAD</name>
        <dbReference type="ChEBI" id="CHEBI:57692"/>
    </ligand>
</feature>
<keyword evidence="10" id="KW-0285">Flavoprotein</keyword>
<dbReference type="OMA" id="PIHWAGT"/>
<keyword evidence="10" id="KW-0812">Transmembrane</keyword>
<dbReference type="Gene3D" id="6.10.250.130">
    <property type="match status" value="1"/>
</dbReference>
<dbReference type="GO" id="GO:0005741">
    <property type="term" value="C:mitochondrial outer membrane"/>
    <property type="evidence" value="ECO:0007669"/>
    <property type="project" value="UniProtKB-SubCell"/>
</dbReference>
<dbReference type="GO" id="GO:0097621">
    <property type="term" value="F:monoamine oxidase activity"/>
    <property type="evidence" value="ECO:0007669"/>
    <property type="project" value="UniProtKB-EC"/>
</dbReference>
<dbReference type="Gene3D" id="1.10.405.10">
    <property type="entry name" value="Guanine Nucleotide Dissociation Inhibitor, domain 1"/>
    <property type="match status" value="1"/>
</dbReference>
<name>A0A9Q0MIG8_BLOTA</name>
<keyword evidence="10" id="KW-1133">Transmembrane helix</keyword>
<dbReference type="Gene3D" id="3.90.660.10">
    <property type="match status" value="1"/>
</dbReference>
<evidence type="ECO:0000256" key="5">
    <source>
        <dbReference type="ARBA" id="ARBA00045409"/>
    </source>
</evidence>
<feature type="binding site" evidence="9">
    <location>
        <position position="305"/>
    </location>
    <ligand>
        <name>substrate</name>
    </ligand>
</feature>
<evidence type="ECO:0000313" key="13">
    <source>
        <dbReference type="Proteomes" id="UP001142055"/>
    </source>
</evidence>
<comment type="catalytic activity">
    <reaction evidence="7">
        <text>benzylamine + O2 + H2O = benzaldehyde + H2O2 + NH4(+)</text>
        <dbReference type="Rhea" id="RHEA:59424"/>
        <dbReference type="ChEBI" id="CHEBI:15377"/>
        <dbReference type="ChEBI" id="CHEBI:15379"/>
        <dbReference type="ChEBI" id="CHEBI:16240"/>
        <dbReference type="ChEBI" id="CHEBI:17169"/>
        <dbReference type="ChEBI" id="CHEBI:28938"/>
        <dbReference type="ChEBI" id="CHEBI:225238"/>
    </reaction>
    <physiologicalReaction direction="left-to-right" evidence="7">
        <dbReference type="Rhea" id="RHEA:59425"/>
    </physiologicalReaction>
</comment>
<comment type="catalytic activity">
    <reaction evidence="8">
        <text>N-acetylputrescine + O2 + H2O = 4-acetamidobutanal + H2O2 + NH4(+)</text>
        <dbReference type="Rhea" id="RHEA:70283"/>
        <dbReference type="ChEBI" id="CHEBI:7386"/>
        <dbReference type="ChEBI" id="CHEBI:15377"/>
        <dbReference type="ChEBI" id="CHEBI:15379"/>
        <dbReference type="ChEBI" id="CHEBI:16240"/>
        <dbReference type="ChEBI" id="CHEBI:28938"/>
        <dbReference type="ChEBI" id="CHEBI:58263"/>
    </reaction>
    <physiologicalReaction direction="left-to-right" evidence="8">
        <dbReference type="Rhea" id="RHEA:70284"/>
    </physiologicalReaction>
</comment>
<evidence type="ECO:0000256" key="7">
    <source>
        <dbReference type="ARBA" id="ARBA00049354"/>
    </source>
</evidence>